<feature type="compositionally biased region" description="Basic and acidic residues" evidence="1">
    <location>
        <begin position="400"/>
        <end position="511"/>
    </location>
</feature>
<feature type="compositionally biased region" description="Basic and acidic residues" evidence="1">
    <location>
        <begin position="550"/>
        <end position="565"/>
    </location>
</feature>
<name>A0ABR4PIX7_9HELO</name>
<keyword evidence="4" id="KW-1185">Reference proteome</keyword>
<feature type="compositionally biased region" description="Basic and acidic residues" evidence="1">
    <location>
        <begin position="685"/>
        <end position="703"/>
    </location>
</feature>
<evidence type="ECO:0000256" key="1">
    <source>
        <dbReference type="SAM" id="MobiDB-lite"/>
    </source>
</evidence>
<dbReference type="Proteomes" id="UP001629113">
    <property type="component" value="Unassembled WGS sequence"/>
</dbReference>
<proteinExistence type="predicted"/>
<organism evidence="3 4">
    <name type="scientific">Phlyctema vagabunda</name>
    <dbReference type="NCBI Taxonomy" id="108571"/>
    <lineage>
        <taxon>Eukaryota</taxon>
        <taxon>Fungi</taxon>
        <taxon>Dikarya</taxon>
        <taxon>Ascomycota</taxon>
        <taxon>Pezizomycotina</taxon>
        <taxon>Leotiomycetes</taxon>
        <taxon>Helotiales</taxon>
        <taxon>Dermateaceae</taxon>
        <taxon>Phlyctema</taxon>
    </lineage>
</organism>
<feature type="compositionally biased region" description="Basic and acidic residues" evidence="1">
    <location>
        <begin position="373"/>
        <end position="389"/>
    </location>
</feature>
<accession>A0ABR4PIX7</accession>
<dbReference type="EMBL" id="JBFCZG010000004">
    <property type="protein sequence ID" value="KAL3423282.1"/>
    <property type="molecule type" value="Genomic_DNA"/>
</dbReference>
<feature type="compositionally biased region" description="Basic and acidic residues" evidence="1">
    <location>
        <begin position="524"/>
        <end position="534"/>
    </location>
</feature>
<feature type="compositionally biased region" description="Basic residues" evidence="1">
    <location>
        <begin position="704"/>
        <end position="717"/>
    </location>
</feature>
<evidence type="ECO:0000259" key="2">
    <source>
        <dbReference type="Pfam" id="PF05205"/>
    </source>
</evidence>
<comment type="caution">
    <text evidence="3">The sequence shown here is derived from an EMBL/GenBank/DDBJ whole genome shotgun (WGS) entry which is preliminary data.</text>
</comment>
<evidence type="ECO:0000313" key="3">
    <source>
        <dbReference type="EMBL" id="KAL3423282.1"/>
    </source>
</evidence>
<feature type="region of interest" description="Disordered" evidence="1">
    <location>
        <begin position="1"/>
        <end position="23"/>
    </location>
</feature>
<evidence type="ECO:0000313" key="4">
    <source>
        <dbReference type="Proteomes" id="UP001629113"/>
    </source>
</evidence>
<sequence length="771" mass="91555">MAFATPYTKDTKAAEGPARKKLKTSDLPLASATRAAIESLALAFKKKGNYDELRKQVWHDLESSNFEEGFKSTLLNVAEEELDKNTSQLLKLDRNKAALLIEGAVDRAGVYQTAEQMIDQLIDSHIADIEKGVRSLREKDIGEEAAKAEQLKGGKTDEQYAAEAAEKRAAREKIRMEEREKERAAIDERRKIEKARRREEEKKIEIDQINKKAERMARRKAEEEQLRAKERERERERDREKERERERDRPADRDRDRNRERGRVERDRDRDHDRDRDRDHDRSRRHDEPAARTDPVKDGKSSESKAEFTKDDIERLEQEALNDLLKEGKRVSQRSRHHIELEIDRTLAPPPRKTVAASAIKPISRDSPTAKSGDSKKGTPEERAKEPEFKPPAGPSAMRKKAEDQVESRDRGMRSRSRERNPVRRSSRDRSRSRRRDDRHPRDSSRSRDERADKEIEPERTRRPSPARSDRYRRDSRDRDDRRRRDSRDRDERPRRDSRDRTDRRDRDRSRSRDRRRSYRSRSRSRDRVRDRPRAKTPPRLLPSGAPDMEPWKKAEVQRREEEAKVYLAAQKEAREKGLPIPGLNDKPLRKDVASTPRGLENETATSPISTRTKERDLDRDRDRDIDRAPRISRGRTRSRTPLGRRGSRTQRSTSPLNIDRYVPGASSTRRGSTIARSPIRRRDRSRDRDRDRRPRDDDDDRSRRRSRSRSRRRDRSRNRERARVRSRSRSPYVRKEKDSRRDRSRSRDRDRRRERSRSRDRDRTRRRSRS</sequence>
<feature type="domain" description="BOD1/SHG1" evidence="2">
    <location>
        <begin position="40"/>
        <end position="142"/>
    </location>
</feature>
<dbReference type="PANTHER" id="PTHR28034">
    <property type="entry name" value="SET1 COMPLEX COMPONENT SHG1"/>
    <property type="match status" value="1"/>
</dbReference>
<dbReference type="Pfam" id="PF05205">
    <property type="entry name" value="COMPASS-Shg1"/>
    <property type="match status" value="1"/>
</dbReference>
<feature type="compositionally biased region" description="Polar residues" evidence="1">
    <location>
        <begin position="666"/>
        <end position="676"/>
    </location>
</feature>
<reference evidence="3 4" key="1">
    <citation type="submission" date="2024-06" db="EMBL/GenBank/DDBJ databases">
        <title>Complete genome of Phlyctema vagabunda strain 19-DSS-EL-015.</title>
        <authorList>
            <person name="Fiorenzani C."/>
        </authorList>
    </citation>
    <scope>NUCLEOTIDE SEQUENCE [LARGE SCALE GENOMIC DNA]</scope>
    <source>
        <strain evidence="3 4">19-DSS-EL-015</strain>
    </source>
</reference>
<feature type="compositionally biased region" description="Basic and acidic residues" evidence="1">
    <location>
        <begin position="612"/>
        <end position="630"/>
    </location>
</feature>
<feature type="compositionally biased region" description="Basic and acidic residues" evidence="1">
    <location>
        <begin position="734"/>
        <end position="764"/>
    </location>
</feature>
<protein>
    <recommendedName>
        <fullName evidence="2">BOD1/SHG1 domain-containing protein</fullName>
    </recommendedName>
</protein>
<gene>
    <name evidence="3" type="ORF">PVAG01_05029</name>
</gene>
<feature type="compositionally biased region" description="Basic and acidic residues" evidence="1">
    <location>
        <begin position="169"/>
        <end position="330"/>
    </location>
</feature>
<feature type="compositionally biased region" description="Basic residues" evidence="1">
    <location>
        <begin position="512"/>
        <end position="523"/>
    </location>
</feature>
<dbReference type="PANTHER" id="PTHR28034:SF1">
    <property type="entry name" value="NUCLEOMORPHIN"/>
    <property type="match status" value="1"/>
</dbReference>
<dbReference type="InterPro" id="IPR055264">
    <property type="entry name" value="BOD1/SHG1_dom"/>
</dbReference>
<feature type="region of interest" description="Disordered" evidence="1">
    <location>
        <begin position="169"/>
        <end position="771"/>
    </location>
</feature>